<proteinExistence type="predicted"/>
<name>A0A239PEI6_9ACTN</name>
<dbReference type="EMBL" id="FZPH01000022">
    <property type="protein sequence ID" value="SNT65422.1"/>
    <property type="molecule type" value="Genomic_DNA"/>
</dbReference>
<feature type="signal peptide" evidence="1">
    <location>
        <begin position="1"/>
        <end position="30"/>
    </location>
</feature>
<feature type="chain" id="PRO_5012579712" evidence="1">
    <location>
        <begin position="31"/>
        <end position="773"/>
    </location>
</feature>
<evidence type="ECO:0000313" key="3">
    <source>
        <dbReference type="Proteomes" id="UP000198362"/>
    </source>
</evidence>
<gene>
    <name evidence="2" type="ORF">SAMN05421812_12280</name>
</gene>
<dbReference type="AlphaFoldDB" id="A0A239PEI6"/>
<dbReference type="Proteomes" id="UP000198362">
    <property type="component" value="Unassembled WGS sequence"/>
</dbReference>
<accession>A0A239PEI6</accession>
<sequence length="773" mass="81585">MRVRRRRLAVLATLLAVLPSAVALPSAAQAATPPATGAAQTSQVRADCGGPLPFGQIAACSIDQGETQTYTVTTAKAADTLLITRANVSGEIVEGVVTNAAGQQVCSVFGSVSDCVAGAAGTYTITMSSRWGPGEYTLAVDSLKTPSSCTQLDNAFFSFASPGISTTIPAGSAGQCYRFNQPLDSVLQLTTPLGGVQGTIVDAAFQPVCQISYGATQCRLRTAGPYRVFIREYSGSEAAYRLRMPRLTTPAGCPLLRTTGFGDPGANSNTATVEGNDFTCHKVRAAAAGATLFRVYNGQHFDWILYDQAAQQICSEYEHARGCTIPAAGDYILLMPNTNWEKVTYQVAAVTLYRNSGCAPTTGTTWTEPTISVTQGSLIGTHCQPFRGQAGDRILAFGAPTRWNDFYHWVVDSAGNPFCPYYDEQAGCVLPTTGTYRVISYLGNQSTEEPQAPYELQVRRLNNPVGCPTVSPGAYGAAPAGAAAGIRCRILDVPAAGDYRVDAHWADNYDASPTVFDADFRELCRTFCQFAAPGRYTMVLSATSDSIIQNDSAYATTFLPAAPSSCASAPGNGDLVSGEFRAAGQLDCLELSAPAGGKVVRVLPTDATGVGRPYVSVVDANGGYVCDANPLYQYSCELTGEAPFFALVDNRNGGTPTGTYQVGIATVSPPPSCAAQANDSTVNSSADRVGFCFTIAADDHTAREDLRYRRTSGTGNATMSVFSADGIRYCYTMTPSADRTLNCTLPEGQITVLLETAAQTATWQVTRQAVPTP</sequence>
<keyword evidence="3" id="KW-1185">Reference proteome</keyword>
<evidence type="ECO:0000256" key="1">
    <source>
        <dbReference type="SAM" id="SignalP"/>
    </source>
</evidence>
<organism evidence="2 3">
    <name type="scientific">Asanoa hainanensis</name>
    <dbReference type="NCBI Taxonomy" id="560556"/>
    <lineage>
        <taxon>Bacteria</taxon>
        <taxon>Bacillati</taxon>
        <taxon>Actinomycetota</taxon>
        <taxon>Actinomycetes</taxon>
        <taxon>Micromonosporales</taxon>
        <taxon>Micromonosporaceae</taxon>
        <taxon>Asanoa</taxon>
    </lineage>
</organism>
<evidence type="ECO:0000313" key="2">
    <source>
        <dbReference type="EMBL" id="SNT65422.1"/>
    </source>
</evidence>
<protein>
    <submittedName>
        <fullName evidence="2">Uncharacterized protein</fullName>
    </submittedName>
</protein>
<reference evidence="2 3" key="1">
    <citation type="submission" date="2017-06" db="EMBL/GenBank/DDBJ databases">
        <authorList>
            <person name="Kim H.J."/>
            <person name="Triplett B.A."/>
        </authorList>
    </citation>
    <scope>NUCLEOTIDE SEQUENCE [LARGE SCALE GENOMIC DNA]</scope>
    <source>
        <strain evidence="2 3">CGMCC 4.5593</strain>
    </source>
</reference>
<keyword evidence="1" id="KW-0732">Signal</keyword>